<sequence>MSISFDTMLNDSPLRGETLRKGNNQVDLQPGGSDKDVYPETPDARQIRTASDNQTSKLGADKLSGIHPHPIADLREMPRQPRTLSARCTFPEERRTQTPELPPQPRMMPL</sequence>
<accession>A0A1R3ICR5</accession>
<dbReference type="AlphaFoldDB" id="A0A1R3ICR5"/>
<feature type="compositionally biased region" description="Polar residues" evidence="1">
    <location>
        <begin position="1"/>
        <end position="10"/>
    </location>
</feature>
<evidence type="ECO:0000256" key="1">
    <source>
        <dbReference type="SAM" id="MobiDB-lite"/>
    </source>
</evidence>
<proteinExistence type="predicted"/>
<feature type="compositionally biased region" description="Polar residues" evidence="1">
    <location>
        <begin position="48"/>
        <end position="57"/>
    </location>
</feature>
<gene>
    <name evidence="2" type="ORF">COLO4_24110</name>
</gene>
<dbReference type="EMBL" id="AWUE01018438">
    <property type="protein sequence ID" value="OMO80392.1"/>
    <property type="molecule type" value="Genomic_DNA"/>
</dbReference>
<keyword evidence="3" id="KW-1185">Reference proteome</keyword>
<dbReference type="Proteomes" id="UP000187203">
    <property type="component" value="Unassembled WGS sequence"/>
</dbReference>
<protein>
    <submittedName>
        <fullName evidence="2">Uncharacterized protein</fullName>
    </submittedName>
</protein>
<evidence type="ECO:0000313" key="2">
    <source>
        <dbReference type="EMBL" id="OMO80392.1"/>
    </source>
</evidence>
<feature type="compositionally biased region" description="Pro residues" evidence="1">
    <location>
        <begin position="100"/>
        <end position="110"/>
    </location>
</feature>
<reference evidence="3" key="1">
    <citation type="submission" date="2013-09" db="EMBL/GenBank/DDBJ databases">
        <title>Corchorus olitorius genome sequencing.</title>
        <authorList>
            <person name="Alam M."/>
            <person name="Haque M.S."/>
            <person name="Islam M.S."/>
            <person name="Emdad E.M."/>
            <person name="Islam M.M."/>
            <person name="Ahmed B."/>
            <person name="Halim A."/>
            <person name="Hossen Q.M.M."/>
            <person name="Hossain M.Z."/>
            <person name="Ahmed R."/>
            <person name="Khan M.M."/>
            <person name="Islam R."/>
            <person name="Rashid M.M."/>
            <person name="Khan S.A."/>
            <person name="Rahman M.S."/>
            <person name="Alam M."/>
            <person name="Yahiya A.S."/>
            <person name="Khan M.S."/>
            <person name="Azam M.S."/>
            <person name="Haque T."/>
            <person name="Lashkar M.Z.H."/>
            <person name="Akhand A.I."/>
            <person name="Morshed G."/>
            <person name="Roy S."/>
            <person name="Uddin K.S."/>
            <person name="Rabeya T."/>
            <person name="Hossain A.S."/>
            <person name="Chowdhury A."/>
            <person name="Snigdha A.R."/>
            <person name="Mortoza M.S."/>
            <person name="Matin S.A."/>
            <person name="Hoque S.M.E."/>
            <person name="Islam M.K."/>
            <person name="Roy D.K."/>
            <person name="Haider R."/>
            <person name="Moosa M.M."/>
            <person name="Elias S.M."/>
            <person name="Hasan A.M."/>
            <person name="Jahan S."/>
            <person name="Shafiuddin M."/>
            <person name="Mahmood N."/>
            <person name="Shommy N.S."/>
        </authorList>
    </citation>
    <scope>NUCLEOTIDE SEQUENCE [LARGE SCALE GENOMIC DNA]</scope>
    <source>
        <strain evidence="3">cv. O-4</strain>
    </source>
</reference>
<comment type="caution">
    <text evidence="2">The sequence shown here is derived from an EMBL/GenBank/DDBJ whole genome shotgun (WGS) entry which is preliminary data.</text>
</comment>
<organism evidence="2 3">
    <name type="scientific">Corchorus olitorius</name>
    <dbReference type="NCBI Taxonomy" id="93759"/>
    <lineage>
        <taxon>Eukaryota</taxon>
        <taxon>Viridiplantae</taxon>
        <taxon>Streptophyta</taxon>
        <taxon>Embryophyta</taxon>
        <taxon>Tracheophyta</taxon>
        <taxon>Spermatophyta</taxon>
        <taxon>Magnoliopsida</taxon>
        <taxon>eudicotyledons</taxon>
        <taxon>Gunneridae</taxon>
        <taxon>Pentapetalae</taxon>
        <taxon>rosids</taxon>
        <taxon>malvids</taxon>
        <taxon>Malvales</taxon>
        <taxon>Malvaceae</taxon>
        <taxon>Grewioideae</taxon>
        <taxon>Apeibeae</taxon>
        <taxon>Corchorus</taxon>
    </lineage>
</organism>
<evidence type="ECO:0000313" key="3">
    <source>
        <dbReference type="Proteomes" id="UP000187203"/>
    </source>
</evidence>
<feature type="compositionally biased region" description="Basic and acidic residues" evidence="1">
    <location>
        <begin position="70"/>
        <end position="79"/>
    </location>
</feature>
<name>A0A1R3ICR5_9ROSI</name>
<feature type="region of interest" description="Disordered" evidence="1">
    <location>
        <begin position="1"/>
        <end position="110"/>
    </location>
</feature>
<feature type="compositionally biased region" description="Basic and acidic residues" evidence="1">
    <location>
        <begin position="33"/>
        <end position="46"/>
    </location>
</feature>